<comment type="catalytic activity">
    <reaction evidence="7 8">
        <text>D-arabinose 5-phosphate + phosphoenolpyruvate + H2O = 3-deoxy-alpha-D-manno-2-octulosonate-8-phosphate + phosphate</text>
        <dbReference type="Rhea" id="RHEA:14053"/>
        <dbReference type="ChEBI" id="CHEBI:15377"/>
        <dbReference type="ChEBI" id="CHEBI:43474"/>
        <dbReference type="ChEBI" id="CHEBI:57693"/>
        <dbReference type="ChEBI" id="CHEBI:58702"/>
        <dbReference type="ChEBI" id="CHEBI:85985"/>
        <dbReference type="EC" id="2.5.1.55"/>
    </reaction>
</comment>
<comment type="similarity">
    <text evidence="4 8">Belongs to the KdsA family.</text>
</comment>
<feature type="domain" description="DAHP synthetase I/KDSA" evidence="9">
    <location>
        <begin position="8"/>
        <end position="274"/>
    </location>
</feature>
<comment type="pathway">
    <text evidence="3 8">Carbohydrate biosynthesis; 3-deoxy-D-manno-octulosonate biosynthesis; 3-deoxy-D-manno-octulosonate from D-ribulose 5-phosphate: step 2/3.</text>
</comment>
<reference evidence="10" key="1">
    <citation type="submission" date="2021-11" db="EMBL/GenBank/DDBJ databases">
        <title>The complete genome of Massilia sp sp. G4R7.</title>
        <authorList>
            <person name="Liu L."/>
            <person name="Yue J."/>
            <person name="Yuan J."/>
            <person name="Yang F."/>
            <person name="Li L."/>
        </authorList>
    </citation>
    <scope>NUCLEOTIDE SEQUENCE</scope>
    <source>
        <strain evidence="10">G4R7</strain>
    </source>
</reference>
<dbReference type="EC" id="2.5.1.55" evidence="8"/>
<keyword evidence="5 8" id="KW-0963">Cytoplasm</keyword>
<dbReference type="Gene3D" id="3.20.20.70">
    <property type="entry name" value="Aldolase class I"/>
    <property type="match status" value="1"/>
</dbReference>
<sequence length="284" mass="30418">MKLAGFDVGLDHPIFLIAGTCVIESRQMAMDTAGALKEMTSALGIPFIYKSSFDKANRSSGKSFRGPGREKGLEILADVRREIGVPVLTDVHDEEMIPEVASVVDVLQTPAFLCRQTDFINACARSGKPVNIKKGQFLAPGDMKNVIDKARAAAREAGLPEDNFMACERGASFGYNNLVSDMRGLAIMRESNCPVVFDATHSVQLPGGQGTSSGGQREHVPVLSRAAVAAGIAGLFMETHPDPAKALSDGPNAVPLGRMKELLTTLVEIDRIVKKTGFIEADFK</sequence>
<keyword evidence="6 8" id="KW-0808">Transferase</keyword>
<dbReference type="NCBIfam" id="TIGR01362">
    <property type="entry name" value="KDO8P_synth"/>
    <property type="match status" value="1"/>
</dbReference>
<protein>
    <recommendedName>
        <fullName evidence="8">2-dehydro-3-deoxyphosphooctonate aldolase</fullName>
        <ecNumber evidence="8">2.5.1.55</ecNumber>
    </recommendedName>
    <alternativeName>
        <fullName evidence="8">3-deoxy-D-manno-octulosonic acid 8-phosphate synthase</fullName>
    </alternativeName>
    <alternativeName>
        <fullName evidence="8">KDO-8-phosphate synthase</fullName>
        <shortName evidence="8">KDO 8-P synthase</shortName>
        <shortName evidence="8">KDOPS</shortName>
    </alternativeName>
    <alternativeName>
        <fullName evidence="8">Phospho-2-dehydro-3-deoxyoctonate aldolase</fullName>
    </alternativeName>
</protein>
<keyword evidence="8" id="KW-0448">Lipopolysaccharide biosynthesis</keyword>
<dbReference type="GO" id="GO:0008676">
    <property type="term" value="F:3-deoxy-8-phosphooctulonate synthase activity"/>
    <property type="evidence" value="ECO:0007669"/>
    <property type="project" value="UniProtKB-EC"/>
</dbReference>
<comment type="caution">
    <text evidence="10">The sequence shown here is derived from an EMBL/GenBank/DDBJ whole genome shotgun (WGS) entry which is preliminary data.</text>
</comment>
<evidence type="ECO:0000256" key="5">
    <source>
        <dbReference type="ARBA" id="ARBA00022490"/>
    </source>
</evidence>
<dbReference type="NCBIfam" id="NF003543">
    <property type="entry name" value="PRK05198.1"/>
    <property type="match status" value="1"/>
</dbReference>
<dbReference type="InterPro" id="IPR013785">
    <property type="entry name" value="Aldolase_TIM"/>
</dbReference>
<dbReference type="InterPro" id="IPR006218">
    <property type="entry name" value="DAHP1/KDSA"/>
</dbReference>
<dbReference type="HAMAP" id="MF_00056">
    <property type="entry name" value="KDO8P_synth"/>
    <property type="match status" value="1"/>
</dbReference>
<dbReference type="Proteomes" id="UP001179361">
    <property type="component" value="Unassembled WGS sequence"/>
</dbReference>
<evidence type="ECO:0000256" key="8">
    <source>
        <dbReference type="HAMAP-Rule" id="MF_00056"/>
    </source>
</evidence>
<evidence type="ECO:0000313" key="11">
    <source>
        <dbReference type="Proteomes" id="UP001179361"/>
    </source>
</evidence>
<organism evidence="10 11">
    <name type="scientific">Massilia phyllostachyos</name>
    <dbReference type="NCBI Taxonomy" id="2898585"/>
    <lineage>
        <taxon>Bacteria</taxon>
        <taxon>Pseudomonadati</taxon>
        <taxon>Pseudomonadota</taxon>
        <taxon>Betaproteobacteria</taxon>
        <taxon>Burkholderiales</taxon>
        <taxon>Oxalobacteraceae</taxon>
        <taxon>Telluria group</taxon>
        <taxon>Massilia</taxon>
    </lineage>
</organism>
<evidence type="ECO:0000256" key="3">
    <source>
        <dbReference type="ARBA" id="ARBA00004845"/>
    </source>
</evidence>
<name>A0ABS8Q246_9BURK</name>
<dbReference type="SUPFAM" id="SSF51569">
    <property type="entry name" value="Aldolase"/>
    <property type="match status" value="1"/>
</dbReference>
<dbReference type="PANTHER" id="PTHR21057">
    <property type="entry name" value="PHOSPHO-2-DEHYDRO-3-DEOXYHEPTONATE ALDOLASE"/>
    <property type="match status" value="1"/>
</dbReference>
<dbReference type="InterPro" id="IPR006269">
    <property type="entry name" value="KDO8P_synthase"/>
</dbReference>
<evidence type="ECO:0000256" key="1">
    <source>
        <dbReference type="ARBA" id="ARBA00004496"/>
    </source>
</evidence>
<accession>A0ABS8Q246</accession>
<evidence type="ECO:0000256" key="7">
    <source>
        <dbReference type="ARBA" id="ARBA00049112"/>
    </source>
</evidence>
<dbReference type="Pfam" id="PF00793">
    <property type="entry name" value="DAHP_synth_1"/>
    <property type="match status" value="1"/>
</dbReference>
<evidence type="ECO:0000313" key="10">
    <source>
        <dbReference type="EMBL" id="MCD2515822.1"/>
    </source>
</evidence>
<dbReference type="RefSeq" id="WP_231057119.1">
    <property type="nucleotide sequence ID" value="NZ_JAJNOC010000001.1"/>
</dbReference>
<evidence type="ECO:0000259" key="9">
    <source>
        <dbReference type="Pfam" id="PF00793"/>
    </source>
</evidence>
<proteinExistence type="inferred from homology"/>
<gene>
    <name evidence="8 10" type="primary">kdsA</name>
    <name evidence="10" type="ORF">LQ564_05775</name>
</gene>
<evidence type="ECO:0000256" key="4">
    <source>
        <dbReference type="ARBA" id="ARBA00010499"/>
    </source>
</evidence>
<evidence type="ECO:0000256" key="2">
    <source>
        <dbReference type="ARBA" id="ARBA00004756"/>
    </source>
</evidence>
<keyword evidence="11" id="KW-1185">Reference proteome</keyword>
<dbReference type="EMBL" id="JAJNOC010000001">
    <property type="protein sequence ID" value="MCD2515822.1"/>
    <property type="molecule type" value="Genomic_DNA"/>
</dbReference>
<comment type="pathway">
    <text evidence="2">Bacterial outer membrane biogenesis; lipopolysaccharide biosynthesis.</text>
</comment>
<comment type="subcellular location">
    <subcellularLocation>
        <location evidence="1 8">Cytoplasm</location>
    </subcellularLocation>
</comment>
<evidence type="ECO:0000256" key="6">
    <source>
        <dbReference type="ARBA" id="ARBA00022679"/>
    </source>
</evidence>